<sequence>MITKINYIHANPVRKRLVSTPEDWFYSSARDYLSIGSSAIPVDMEW</sequence>
<evidence type="ECO:0008006" key="3">
    <source>
        <dbReference type="Google" id="ProtNLM"/>
    </source>
</evidence>
<evidence type="ECO:0000313" key="1">
    <source>
        <dbReference type="EMBL" id="TLD39930.1"/>
    </source>
</evidence>
<dbReference type="InterPro" id="IPR036515">
    <property type="entry name" value="Transposase_17_sf"/>
</dbReference>
<dbReference type="Gene3D" id="3.30.70.1290">
    <property type="entry name" value="Transposase IS200-like"/>
    <property type="match status" value="1"/>
</dbReference>
<dbReference type="GO" id="GO:0003677">
    <property type="term" value="F:DNA binding"/>
    <property type="evidence" value="ECO:0007669"/>
    <property type="project" value="InterPro"/>
</dbReference>
<dbReference type="Proteomes" id="UP000319783">
    <property type="component" value="Unassembled WGS sequence"/>
</dbReference>
<evidence type="ECO:0000313" key="2">
    <source>
        <dbReference type="Proteomes" id="UP000319783"/>
    </source>
</evidence>
<name>A0A533QH98_9BACT</name>
<proteinExistence type="predicted"/>
<dbReference type="AlphaFoldDB" id="A0A533QH98"/>
<dbReference type="GO" id="GO:0006313">
    <property type="term" value="P:DNA transposition"/>
    <property type="evidence" value="ECO:0007669"/>
    <property type="project" value="InterPro"/>
</dbReference>
<gene>
    <name evidence="1" type="ORF">JETT_3807</name>
</gene>
<reference evidence="1 2" key="1">
    <citation type="submission" date="2019-04" db="EMBL/GenBank/DDBJ databases">
        <title>Genome of a novel bacterium Candidatus Jettenia ecosi reconstructed from metagenome of an anammox bioreactor.</title>
        <authorList>
            <person name="Mardanov A.V."/>
            <person name="Beletsky A.V."/>
            <person name="Ravin N.V."/>
            <person name="Botchkova E.A."/>
            <person name="Litti Y.V."/>
            <person name="Nozhevnikova A.N."/>
        </authorList>
    </citation>
    <scope>NUCLEOTIDE SEQUENCE [LARGE SCALE GENOMIC DNA]</scope>
    <source>
        <strain evidence="1">J2</strain>
    </source>
</reference>
<comment type="caution">
    <text evidence="1">The sequence shown here is derived from an EMBL/GenBank/DDBJ whole genome shotgun (WGS) entry which is preliminary data.</text>
</comment>
<dbReference type="EMBL" id="SULG01000163">
    <property type="protein sequence ID" value="TLD39930.1"/>
    <property type="molecule type" value="Genomic_DNA"/>
</dbReference>
<protein>
    <recommendedName>
        <fullName evidence="3">Transposase</fullName>
    </recommendedName>
</protein>
<dbReference type="GO" id="GO:0004803">
    <property type="term" value="F:transposase activity"/>
    <property type="evidence" value="ECO:0007669"/>
    <property type="project" value="InterPro"/>
</dbReference>
<accession>A0A533QH98</accession>
<organism evidence="1 2">
    <name type="scientific">Candidatus Jettenia ecosi</name>
    <dbReference type="NCBI Taxonomy" id="2494326"/>
    <lineage>
        <taxon>Bacteria</taxon>
        <taxon>Pseudomonadati</taxon>
        <taxon>Planctomycetota</taxon>
        <taxon>Candidatus Brocadiia</taxon>
        <taxon>Candidatus Brocadiales</taxon>
        <taxon>Candidatus Brocadiaceae</taxon>
        <taxon>Candidatus Jettenia</taxon>
    </lineage>
</organism>